<evidence type="ECO:0000313" key="2">
    <source>
        <dbReference type="Proteomes" id="UP000008177"/>
    </source>
</evidence>
<name>G2YFM8_BOTF4</name>
<dbReference type="InParanoid" id="G2YFM8"/>
<organism evidence="1 2">
    <name type="scientific">Botryotinia fuckeliana (strain T4)</name>
    <name type="common">Noble rot fungus</name>
    <name type="synonym">Botrytis cinerea</name>
    <dbReference type="NCBI Taxonomy" id="999810"/>
    <lineage>
        <taxon>Eukaryota</taxon>
        <taxon>Fungi</taxon>
        <taxon>Dikarya</taxon>
        <taxon>Ascomycota</taxon>
        <taxon>Pezizomycotina</taxon>
        <taxon>Leotiomycetes</taxon>
        <taxon>Helotiales</taxon>
        <taxon>Sclerotiniaceae</taxon>
        <taxon>Botrytis</taxon>
    </lineage>
</organism>
<dbReference type="HOGENOM" id="CLU_2996299_0_0_1"/>
<evidence type="ECO:0000313" key="1">
    <source>
        <dbReference type="EMBL" id="CCD50576.1"/>
    </source>
</evidence>
<dbReference type="AlphaFoldDB" id="G2YFM8"/>
<proteinExistence type="predicted"/>
<accession>G2YFM8</accession>
<dbReference type="EMBL" id="FQ790327">
    <property type="protein sequence ID" value="CCD50576.1"/>
    <property type="molecule type" value="Genomic_DNA"/>
</dbReference>
<protein>
    <submittedName>
        <fullName evidence="1">Uncharacterized protein</fullName>
    </submittedName>
</protein>
<reference evidence="2" key="1">
    <citation type="journal article" date="2011" name="PLoS Genet.">
        <title>Genomic analysis of the necrotrophic fungal pathogens Sclerotinia sclerotiorum and Botrytis cinerea.</title>
        <authorList>
            <person name="Amselem J."/>
            <person name="Cuomo C.A."/>
            <person name="van Kan J.A."/>
            <person name="Viaud M."/>
            <person name="Benito E.P."/>
            <person name="Couloux A."/>
            <person name="Coutinho P.M."/>
            <person name="de Vries R.P."/>
            <person name="Dyer P.S."/>
            <person name="Fillinger S."/>
            <person name="Fournier E."/>
            <person name="Gout L."/>
            <person name="Hahn M."/>
            <person name="Kohn L."/>
            <person name="Lapalu N."/>
            <person name="Plummer K.M."/>
            <person name="Pradier J.M."/>
            <person name="Quevillon E."/>
            <person name="Sharon A."/>
            <person name="Simon A."/>
            <person name="ten Have A."/>
            <person name="Tudzynski B."/>
            <person name="Tudzynski P."/>
            <person name="Wincker P."/>
            <person name="Andrew M."/>
            <person name="Anthouard V."/>
            <person name="Beever R.E."/>
            <person name="Beffa R."/>
            <person name="Benoit I."/>
            <person name="Bouzid O."/>
            <person name="Brault B."/>
            <person name="Chen Z."/>
            <person name="Choquer M."/>
            <person name="Collemare J."/>
            <person name="Cotton P."/>
            <person name="Danchin E.G."/>
            <person name="Da Silva C."/>
            <person name="Gautier A."/>
            <person name="Giraud C."/>
            <person name="Giraud T."/>
            <person name="Gonzalez C."/>
            <person name="Grossetete S."/>
            <person name="Guldener U."/>
            <person name="Henrissat B."/>
            <person name="Howlett B.J."/>
            <person name="Kodira C."/>
            <person name="Kretschmer M."/>
            <person name="Lappartient A."/>
            <person name="Leroch M."/>
            <person name="Levis C."/>
            <person name="Mauceli E."/>
            <person name="Neuveglise C."/>
            <person name="Oeser B."/>
            <person name="Pearson M."/>
            <person name="Poulain J."/>
            <person name="Poussereau N."/>
            <person name="Quesneville H."/>
            <person name="Rascle C."/>
            <person name="Schumacher J."/>
            <person name="Segurens B."/>
            <person name="Sexton A."/>
            <person name="Silva E."/>
            <person name="Sirven C."/>
            <person name="Soanes D.M."/>
            <person name="Talbot N.J."/>
            <person name="Templeton M."/>
            <person name="Yandava C."/>
            <person name="Yarden O."/>
            <person name="Zeng Q."/>
            <person name="Rollins J.A."/>
            <person name="Lebrun M.H."/>
            <person name="Dickman M."/>
        </authorList>
    </citation>
    <scope>NUCLEOTIDE SEQUENCE [LARGE SCALE GENOMIC DNA]</scope>
    <source>
        <strain evidence="2">T4</strain>
    </source>
</reference>
<sequence length="57" mass="6509">MSDITVVRAIHMKIVDSDNTKAKILDLDGFLDRACNRRNLILTFSTASYCLEYLKQS</sequence>
<dbReference type="Proteomes" id="UP000008177">
    <property type="component" value="Unplaced contigs"/>
</dbReference>
<gene>
    <name evidence="1" type="ORF">BofuT4_uP023850.1</name>
</gene>